<gene>
    <name evidence="2" type="ORF">HXM90_03395</name>
</gene>
<organism evidence="2 3">
    <name type="scientific">Oribacterium sinus</name>
    <dbReference type="NCBI Taxonomy" id="237576"/>
    <lineage>
        <taxon>Bacteria</taxon>
        <taxon>Bacillati</taxon>
        <taxon>Bacillota</taxon>
        <taxon>Clostridia</taxon>
        <taxon>Lachnospirales</taxon>
        <taxon>Lachnospiraceae</taxon>
        <taxon>Oribacterium</taxon>
    </lineage>
</organism>
<sequence>MKLKKEIGQLINCYLLVEFFRENAIPDLKDVLPEIADSVYEVEEKLEEFSEMIEEKAIEVAEKEAEGLAKMTKEERKELKYRTPRKIVMVSDEDGWKTCECPTCREELDDLDTFDYCPYCGQKLDWSELDD</sequence>
<name>A0A930DMP0_9FIRM</name>
<evidence type="ECO:0000313" key="2">
    <source>
        <dbReference type="EMBL" id="MBF1272457.1"/>
    </source>
</evidence>
<accession>A0A930DMP0</accession>
<dbReference type="RefSeq" id="WP_304070621.1">
    <property type="nucleotide sequence ID" value="NZ_JABZRA010000032.1"/>
</dbReference>
<feature type="coiled-coil region" evidence="1">
    <location>
        <begin position="46"/>
        <end position="78"/>
    </location>
</feature>
<dbReference type="EMBL" id="JABZRA010000032">
    <property type="protein sequence ID" value="MBF1272457.1"/>
    <property type="molecule type" value="Genomic_DNA"/>
</dbReference>
<reference evidence="2" key="1">
    <citation type="submission" date="2020-04" db="EMBL/GenBank/DDBJ databases">
        <title>Deep metagenomics examines the oral microbiome during advanced dental caries in children, revealing novel taxa and co-occurrences with host molecules.</title>
        <authorList>
            <person name="Baker J.L."/>
            <person name="Morton J.T."/>
            <person name="Dinis M."/>
            <person name="Alvarez R."/>
            <person name="Tran N.C."/>
            <person name="Knight R."/>
            <person name="Edlund A."/>
        </authorList>
    </citation>
    <scope>NUCLEOTIDE SEQUENCE</scope>
    <source>
        <strain evidence="2">JCVI_38_bin.19</strain>
    </source>
</reference>
<dbReference type="AlphaFoldDB" id="A0A930DMP0"/>
<proteinExistence type="predicted"/>
<dbReference type="Proteomes" id="UP000775770">
    <property type="component" value="Unassembled WGS sequence"/>
</dbReference>
<keyword evidence="1" id="KW-0175">Coiled coil</keyword>
<evidence type="ECO:0000313" key="3">
    <source>
        <dbReference type="Proteomes" id="UP000775770"/>
    </source>
</evidence>
<comment type="caution">
    <text evidence="2">The sequence shown here is derived from an EMBL/GenBank/DDBJ whole genome shotgun (WGS) entry which is preliminary data.</text>
</comment>
<protein>
    <submittedName>
        <fullName evidence="2">Uncharacterized protein</fullName>
    </submittedName>
</protein>
<evidence type="ECO:0000256" key="1">
    <source>
        <dbReference type="SAM" id="Coils"/>
    </source>
</evidence>